<dbReference type="EMBL" id="WOEY01000090">
    <property type="protein sequence ID" value="NPT44128.1"/>
    <property type="molecule type" value="Genomic_DNA"/>
</dbReference>
<reference evidence="2 4" key="1">
    <citation type="submission" date="2019-11" db="EMBL/GenBank/DDBJ databases">
        <title>Metabolism of dissolved organic matter in forest soils.</title>
        <authorList>
            <person name="Cyle K.T."/>
            <person name="Wilhelm R.C."/>
            <person name="Martinez C.E."/>
        </authorList>
    </citation>
    <scope>NUCLEOTIDE SEQUENCE [LARGE SCALE GENOMIC DNA]</scope>
    <source>
        <strain evidence="2 4">1N</strain>
    </source>
</reference>
<dbReference type="Proteomes" id="UP000652198">
    <property type="component" value="Unassembled WGS sequence"/>
</dbReference>
<organism evidence="2 4">
    <name type="scientific">Paraburkholderia solitsugae</name>
    <dbReference type="NCBI Taxonomy" id="2675748"/>
    <lineage>
        <taxon>Bacteria</taxon>
        <taxon>Pseudomonadati</taxon>
        <taxon>Pseudomonadota</taxon>
        <taxon>Betaproteobacteria</taxon>
        <taxon>Burkholderiales</taxon>
        <taxon>Burkholderiaceae</taxon>
        <taxon>Paraburkholderia</taxon>
    </lineage>
</organism>
<sequence>MGESLPKLHSTIISRYVTAKQAAAGWFRQGVKATARTSAQGELDDAAKNEDEKRGGDGHVQRIAHSSPGTSVAVFLS</sequence>
<gene>
    <name evidence="2" type="ORF">GNZ12_23040</name>
    <name evidence="3" type="ORF">GNZ12_31895</name>
</gene>
<name>A0ABX2BVW8_9BURK</name>
<feature type="compositionally biased region" description="Basic and acidic residues" evidence="1">
    <location>
        <begin position="45"/>
        <end position="60"/>
    </location>
</feature>
<evidence type="ECO:0000256" key="1">
    <source>
        <dbReference type="SAM" id="MobiDB-lite"/>
    </source>
</evidence>
<protein>
    <submittedName>
        <fullName evidence="2">Uncharacterized protein</fullName>
    </submittedName>
</protein>
<dbReference type="RefSeq" id="WP_172314000.1">
    <property type="nucleotide sequence ID" value="NZ_WOEY01000090.1"/>
</dbReference>
<evidence type="ECO:0000313" key="2">
    <source>
        <dbReference type="EMBL" id="NPT44128.1"/>
    </source>
</evidence>
<keyword evidence="4" id="KW-1185">Reference proteome</keyword>
<feature type="region of interest" description="Disordered" evidence="1">
    <location>
        <begin position="36"/>
        <end position="77"/>
    </location>
</feature>
<dbReference type="EMBL" id="WOEY01000127">
    <property type="protein sequence ID" value="NPT45839.1"/>
    <property type="molecule type" value="Genomic_DNA"/>
</dbReference>
<comment type="caution">
    <text evidence="2">The sequence shown here is derived from an EMBL/GenBank/DDBJ whole genome shotgun (WGS) entry which is preliminary data.</text>
</comment>
<accession>A0ABX2BVW8</accession>
<proteinExistence type="predicted"/>
<evidence type="ECO:0000313" key="4">
    <source>
        <dbReference type="Proteomes" id="UP000652198"/>
    </source>
</evidence>
<evidence type="ECO:0000313" key="3">
    <source>
        <dbReference type="EMBL" id="NPT45839.1"/>
    </source>
</evidence>